<dbReference type="GO" id="GO:0005739">
    <property type="term" value="C:mitochondrion"/>
    <property type="evidence" value="ECO:0007669"/>
    <property type="project" value="UniProtKB-SubCell"/>
</dbReference>
<dbReference type="FunFam" id="1.10.268.10:FF:000001">
    <property type="entry name" value="DNA gyrase subunit A"/>
    <property type="match status" value="1"/>
</dbReference>
<dbReference type="eggNOG" id="KOG4585">
    <property type="taxonomic scope" value="Eukaryota"/>
</dbReference>
<keyword evidence="11 14" id="KW-0238">DNA-binding</keyword>
<evidence type="ECO:0000256" key="12">
    <source>
        <dbReference type="ARBA" id="ARBA00023235"/>
    </source>
</evidence>
<reference evidence="17 18" key="1">
    <citation type="journal article" date="2013" name="Genome Biol.">
        <title>The genome sequence of the most widely cultivated cacao type and its use to identify candidate genes regulating pod color.</title>
        <authorList>
            <person name="Motamayor J.C."/>
            <person name="Mockaitis K."/>
            <person name="Schmutz J."/>
            <person name="Haiminen N."/>
            <person name="Iii D.L."/>
            <person name="Cornejo O."/>
            <person name="Findley S.D."/>
            <person name="Zheng P."/>
            <person name="Utro F."/>
            <person name="Royaert S."/>
            <person name="Saski C."/>
            <person name="Jenkins J."/>
            <person name="Podicheti R."/>
            <person name="Zhao M."/>
            <person name="Scheffler B.E."/>
            <person name="Stack J.C."/>
            <person name="Feltus F.A."/>
            <person name="Mustiga G.M."/>
            <person name="Amores F."/>
            <person name="Phillips W."/>
            <person name="Marelli J.P."/>
            <person name="May G.D."/>
            <person name="Shapiro H."/>
            <person name="Ma J."/>
            <person name="Bustamante C.D."/>
            <person name="Schnell R.J."/>
            <person name="Main D."/>
            <person name="Gilbert D."/>
            <person name="Parida L."/>
            <person name="Kuhn D.N."/>
        </authorList>
    </citation>
    <scope>NUCLEOTIDE SEQUENCE [LARGE SCALE GENOMIC DNA]</scope>
    <source>
        <strain evidence="18">cv. Matina 1-6</strain>
    </source>
</reference>
<keyword evidence="7" id="KW-0479">Metal-binding</keyword>
<dbReference type="GO" id="GO:0005737">
    <property type="term" value="C:cytoplasm"/>
    <property type="evidence" value="ECO:0000318"/>
    <property type="project" value="GO_Central"/>
</dbReference>
<dbReference type="Gene3D" id="3.90.199.10">
    <property type="entry name" value="Topoisomerase II, domain 5"/>
    <property type="match status" value="1"/>
</dbReference>
<evidence type="ECO:0000256" key="7">
    <source>
        <dbReference type="ARBA" id="ARBA00022723"/>
    </source>
</evidence>
<comment type="subcellular location">
    <subcellularLocation>
        <location evidence="3">Mitochondrion</location>
    </subcellularLocation>
    <subcellularLocation>
        <location evidence="4">Plastid</location>
        <location evidence="4">Chloroplast</location>
    </subcellularLocation>
</comment>
<evidence type="ECO:0000256" key="2">
    <source>
        <dbReference type="ARBA" id="ARBA00001968"/>
    </source>
</evidence>
<evidence type="ECO:0000313" key="17">
    <source>
        <dbReference type="EMBL" id="EOY19461.1"/>
    </source>
</evidence>
<dbReference type="Proteomes" id="UP000026915">
    <property type="component" value="Chromosome 10"/>
</dbReference>
<dbReference type="Pfam" id="PF03989">
    <property type="entry name" value="DNA_gyraseA_C"/>
    <property type="match status" value="6"/>
</dbReference>
<dbReference type="GO" id="GO:0003918">
    <property type="term" value="F:DNA topoisomerase type II (double strand cut, ATP-hydrolyzing) activity"/>
    <property type="evidence" value="ECO:0007669"/>
    <property type="project" value="UniProtKB-EC"/>
</dbReference>
<feature type="region of interest" description="Disordered" evidence="15">
    <location>
        <begin position="1091"/>
        <end position="1127"/>
    </location>
</feature>
<dbReference type="Pfam" id="PF13359">
    <property type="entry name" value="DDE_Tnp_4"/>
    <property type="match status" value="1"/>
</dbReference>
<dbReference type="GO" id="GO:0006265">
    <property type="term" value="P:DNA topological change"/>
    <property type="evidence" value="ECO:0000318"/>
    <property type="project" value="GO_Central"/>
</dbReference>
<dbReference type="InParanoid" id="A0A061FQV0"/>
<dbReference type="PROSITE" id="PS52040">
    <property type="entry name" value="TOPO_IIA"/>
    <property type="match status" value="1"/>
</dbReference>
<dbReference type="InterPro" id="IPR005743">
    <property type="entry name" value="GyrA"/>
</dbReference>
<evidence type="ECO:0000256" key="8">
    <source>
        <dbReference type="ARBA" id="ARBA00022741"/>
    </source>
</evidence>
<dbReference type="CDD" id="cd00187">
    <property type="entry name" value="TOP4c"/>
    <property type="match status" value="1"/>
</dbReference>
<dbReference type="PANTHER" id="PTHR43493:SF5">
    <property type="entry name" value="DNA GYRASE SUBUNIT A, CHLOROPLASTIC_MITOCHONDRIAL"/>
    <property type="match status" value="1"/>
</dbReference>
<dbReference type="InterPro" id="IPR013757">
    <property type="entry name" value="Topo_IIA_A_a_sf"/>
</dbReference>
<keyword evidence="12 14" id="KW-0413">Isomerase</keyword>
<dbReference type="FunFam" id="3.30.1360.40:FF:000002">
    <property type="entry name" value="DNA gyrase subunit A"/>
    <property type="match status" value="1"/>
</dbReference>
<sequence length="1368" mass="151284">MSLSYTLRFSFLRHNLYLAPSGVSALRPNLSHLRFLSVTPTRPLLSPVKARRAGGQEDEDGAGNGSLTAIVNDGSGGGGDGRVVPTELHKEATESYMAYALSVLLGRALPDVRDGLKPVHRRILFAMHELGLSSRKPFKKCARVVGEVLGKFHPHGDTAVYDSLVRMAQDFSLRFPLIQGHGNFGSIDADPPAAMRYTECRLEALTEAILLADLEQDTVDFVPNFDNSHKEPSLLPARLPTLLLNGTSGIAVGMATNIPPHNLGELVDVLCALIQNPEASLQELLEYMPGPDFPTGGLIMGNLGILEAYRTGRGRIVVRGKADIELLDSKTKRSAVIIKEIPYQTNKSSLVEKIAELVENKSLEGISDIRDESDRSGMRVVIELKRGSDPSIVLNNLYRLTALQSSFSCNMVGILDGQPKQMGLKELLQSFLDFRCSVVERRARYKLSQAQDRRHIVEGIVVGLDNLDSVIDIIREASSNAAASAGLRNEFNLSDKQAEAILDINLRRLNLLERKKFVGESRSLMEQISKLTELLSSRKNILQLIEQEAIELKSKFSSPRRSILEDSDGGQLEDIDVIPNEEMLLAFSEKGYVKRMKPNTFNLQNRGTIGKSVGKLRFNDAMSDFIVCRAHDHVLYFSDKGIVYTARAYKIPESSRTAAGTPLVQIISLSEGERITSIISVSEFAEDQFLAMLTVNGYIKKVSLNYFSAIRSTGIIAIQLVPGDELKWVRCCINDDLVAMASQNGMVILSSCGIIRALSRNTRGAIAMRLKEGDKMASMDIIPAPRHKDLDKAEEDSMNNNKGGSGPWLLFVSENGYGKRVPLSSFKRSPLNRVGLIGYKFSSEDRLAAVFVVGFSLAEDGESDEQVVLVSQSGTVNRIKVRDISIQSRYARGVILMRLEYAGKIQSASLISASAHEAEELLPDMLLEESATNVVATENISEASAGVIVKVYKTECILVDSNIVAIKSIDLDQYSKADFDNNIRRETKIMLLFSHPHILNANCSFIVDGQRFWVGLPSVEERFKVNKIPKKGVDVDGESWFQLVESKGLLCGSSMKDRFELELIFLNKSKEELIVKWSHFSGKTIIPKKVGETNRTSNSDGTNLNSPEGIGKEADEEESSIEGIVGDKPRVEGARDGIYIRVKVPSTDKPRYRTRKEDIATNMLGVCTPNMQFVFVLPGWEGSVADSRVLRDALRRRNGLKVPHGTHTSGFGWDDQKNMVVADDPVWESYIQSHKEVAPFRIKSFPFFNELSLIYARDRAIGKDAQTAIDILEEMQDCNDTINVETEGENLARYSFDDEDFSNIQPQTSAPKSETTSVRKKKRQNETSDPITSESIITAATILGENIKEVGIEFSKSVGAEVNIQQKA</sequence>
<accession>A0A061FQV0</accession>
<comment type="similarity">
    <text evidence="5">Belongs to the type II topoisomerase GyrA/ParC subunit family.</text>
</comment>
<feature type="active site" description="O-(5'-phospho-DNA)-tyrosine intermediate" evidence="14">
    <location>
        <position position="197"/>
    </location>
</feature>
<dbReference type="Gene3D" id="1.10.268.10">
    <property type="entry name" value="Topoisomerase, domain 3"/>
    <property type="match status" value="1"/>
</dbReference>
<feature type="compositionally biased region" description="Polar residues" evidence="15">
    <location>
        <begin position="1093"/>
        <end position="1106"/>
    </location>
</feature>
<feature type="region of interest" description="Disordered" evidence="15">
    <location>
        <begin position="1302"/>
        <end position="1334"/>
    </location>
</feature>
<dbReference type="SMART" id="SM00434">
    <property type="entry name" value="TOP4c"/>
    <property type="match status" value="1"/>
</dbReference>
<evidence type="ECO:0000256" key="15">
    <source>
        <dbReference type="SAM" id="MobiDB-lite"/>
    </source>
</evidence>
<dbReference type="Gene3D" id="2.120.10.90">
    <property type="entry name" value="DNA gyrase/topoisomerase IV, subunit A, C-terminal"/>
    <property type="match status" value="1"/>
</dbReference>
<dbReference type="HAMAP" id="MF_01897">
    <property type="entry name" value="GyrA"/>
    <property type="match status" value="1"/>
</dbReference>
<dbReference type="InterPro" id="IPR027806">
    <property type="entry name" value="HARBI1_dom"/>
</dbReference>
<dbReference type="InterPro" id="IPR035516">
    <property type="entry name" value="Gyrase/topoIV_suA_C"/>
</dbReference>
<dbReference type="GO" id="GO:0046872">
    <property type="term" value="F:metal ion binding"/>
    <property type="evidence" value="ECO:0007669"/>
    <property type="project" value="UniProtKB-KW"/>
</dbReference>
<dbReference type="FunFam" id="2.120.10.90:FF:000007">
    <property type="entry name" value="DNA gyrase subunit A"/>
    <property type="match status" value="1"/>
</dbReference>
<organism evidence="17 18">
    <name type="scientific">Theobroma cacao</name>
    <name type="common">Cacao</name>
    <name type="synonym">Cocoa</name>
    <dbReference type="NCBI Taxonomy" id="3641"/>
    <lineage>
        <taxon>Eukaryota</taxon>
        <taxon>Viridiplantae</taxon>
        <taxon>Streptophyta</taxon>
        <taxon>Embryophyta</taxon>
        <taxon>Tracheophyta</taxon>
        <taxon>Spermatophyta</taxon>
        <taxon>Magnoliopsida</taxon>
        <taxon>eudicotyledons</taxon>
        <taxon>Gunneridae</taxon>
        <taxon>Pentapetalae</taxon>
        <taxon>rosids</taxon>
        <taxon>malvids</taxon>
        <taxon>Malvales</taxon>
        <taxon>Malvaceae</taxon>
        <taxon>Byttnerioideae</taxon>
        <taxon>Theobroma</taxon>
    </lineage>
</organism>
<dbReference type="InterPro" id="IPR011009">
    <property type="entry name" value="Kinase-like_dom_sf"/>
</dbReference>
<dbReference type="GO" id="GO:0003677">
    <property type="term" value="F:DNA binding"/>
    <property type="evidence" value="ECO:0000318"/>
    <property type="project" value="GO_Central"/>
</dbReference>
<dbReference type="PANTHER" id="PTHR43493">
    <property type="entry name" value="DNA GYRASE/TOPOISOMERASE SUBUNIT A"/>
    <property type="match status" value="1"/>
</dbReference>
<proteinExistence type="inferred from homology"/>
<evidence type="ECO:0000256" key="1">
    <source>
        <dbReference type="ARBA" id="ARBA00000185"/>
    </source>
</evidence>
<dbReference type="InterPro" id="IPR013760">
    <property type="entry name" value="Topo_IIA-like_dom_sf"/>
</dbReference>
<dbReference type="InterPro" id="IPR002205">
    <property type="entry name" value="Topo_IIA_dom_A"/>
</dbReference>
<evidence type="ECO:0000256" key="9">
    <source>
        <dbReference type="ARBA" id="ARBA00022840"/>
    </source>
</evidence>
<evidence type="ECO:0000256" key="5">
    <source>
        <dbReference type="ARBA" id="ARBA00008263"/>
    </source>
</evidence>
<dbReference type="SUPFAM" id="SSF101904">
    <property type="entry name" value="GyrA/ParC C-terminal domain-like"/>
    <property type="match status" value="1"/>
</dbReference>
<evidence type="ECO:0000256" key="4">
    <source>
        <dbReference type="ARBA" id="ARBA00004229"/>
    </source>
</evidence>
<dbReference type="NCBIfam" id="TIGR01063">
    <property type="entry name" value="gyrA"/>
    <property type="match status" value="1"/>
</dbReference>
<feature type="compositionally biased region" description="Polar residues" evidence="15">
    <location>
        <begin position="1302"/>
        <end position="1316"/>
    </location>
</feature>
<dbReference type="InterPro" id="IPR006691">
    <property type="entry name" value="GyrA/parC_rep"/>
</dbReference>
<evidence type="ECO:0000256" key="14">
    <source>
        <dbReference type="PROSITE-ProRule" id="PRU01384"/>
    </source>
</evidence>
<feature type="domain" description="Topo IIA-type catalytic" evidence="16">
    <location>
        <begin position="109"/>
        <end position="577"/>
    </location>
</feature>
<dbReference type="HOGENOM" id="CLU_256525_0_0_1"/>
<dbReference type="SUPFAM" id="SSF56719">
    <property type="entry name" value="Type II DNA topoisomerase"/>
    <property type="match status" value="1"/>
</dbReference>
<dbReference type="eggNOG" id="KOG0582">
    <property type="taxonomic scope" value="Eukaryota"/>
</dbReference>
<keyword evidence="9" id="KW-0067">ATP-binding</keyword>
<dbReference type="EC" id="5.6.2.2" evidence="6"/>
<dbReference type="InterPro" id="IPR050220">
    <property type="entry name" value="Type_II_DNA_Topoisomerases"/>
</dbReference>
<dbReference type="EMBL" id="CM001888">
    <property type="protein sequence ID" value="EOY19461.1"/>
    <property type="molecule type" value="Genomic_DNA"/>
</dbReference>
<comment type="catalytic activity">
    <reaction evidence="1 14">
        <text>ATP-dependent breakage, passage and rejoining of double-stranded DNA.</text>
        <dbReference type="EC" id="5.6.2.2"/>
    </reaction>
</comment>
<dbReference type="STRING" id="3641.A0A061FQV0"/>
<dbReference type="NCBIfam" id="NF004044">
    <property type="entry name" value="PRK05561.1"/>
    <property type="match status" value="1"/>
</dbReference>
<evidence type="ECO:0000256" key="11">
    <source>
        <dbReference type="ARBA" id="ARBA00023125"/>
    </source>
</evidence>
<comment type="cofactor">
    <cofactor evidence="2">
        <name>a divalent metal cation</name>
        <dbReference type="ChEBI" id="CHEBI:60240"/>
    </cofactor>
</comment>
<dbReference type="GO" id="GO:0005524">
    <property type="term" value="F:ATP binding"/>
    <property type="evidence" value="ECO:0000318"/>
    <property type="project" value="GO_Central"/>
</dbReference>
<dbReference type="GO" id="GO:0005694">
    <property type="term" value="C:chromosome"/>
    <property type="evidence" value="ECO:0007669"/>
    <property type="project" value="InterPro"/>
</dbReference>
<evidence type="ECO:0000259" key="16">
    <source>
        <dbReference type="PROSITE" id="PS52040"/>
    </source>
</evidence>
<dbReference type="NCBIfam" id="NF004043">
    <property type="entry name" value="PRK05560.1"/>
    <property type="match status" value="1"/>
</dbReference>
<evidence type="ECO:0000313" key="18">
    <source>
        <dbReference type="Proteomes" id="UP000026915"/>
    </source>
</evidence>
<dbReference type="InterPro" id="IPR013758">
    <property type="entry name" value="Topo_IIA_A/C_ab"/>
</dbReference>
<evidence type="ECO:0000256" key="10">
    <source>
        <dbReference type="ARBA" id="ARBA00023029"/>
    </source>
</evidence>
<evidence type="ECO:0000256" key="13">
    <source>
        <dbReference type="ARBA" id="ARBA00074255"/>
    </source>
</evidence>
<dbReference type="Pfam" id="PF00521">
    <property type="entry name" value="DNA_topoisoIV"/>
    <property type="match status" value="1"/>
</dbReference>
<protein>
    <recommendedName>
        <fullName evidence="13">DNA gyrase subunit A, chloroplastic/mitochondrial</fullName>
        <ecNumber evidence="6">5.6.2.2</ecNumber>
    </recommendedName>
</protein>
<dbReference type="GO" id="GO:0009507">
    <property type="term" value="C:chloroplast"/>
    <property type="evidence" value="ECO:0007669"/>
    <property type="project" value="UniProtKB-SubCell"/>
</dbReference>
<dbReference type="Gene3D" id="3.30.1360.40">
    <property type="match status" value="1"/>
</dbReference>
<dbReference type="FunCoup" id="A0A061FQV0">
    <property type="interactions" value="554"/>
</dbReference>
<evidence type="ECO:0000256" key="6">
    <source>
        <dbReference type="ARBA" id="ARBA00012895"/>
    </source>
</evidence>
<keyword evidence="8" id="KW-0547">Nucleotide-binding</keyword>
<dbReference type="FunFam" id="3.90.199.10:FF:000001">
    <property type="entry name" value="DNA gyrase subunit A"/>
    <property type="match status" value="1"/>
</dbReference>
<keyword evidence="18" id="KW-1185">Reference proteome</keyword>
<dbReference type="Gramene" id="EOY19461">
    <property type="protein sequence ID" value="EOY19461"/>
    <property type="gene ID" value="TCM_044582"/>
</dbReference>
<dbReference type="Gene3D" id="3.30.200.20">
    <property type="entry name" value="Phosphorylase Kinase, domain 1"/>
    <property type="match status" value="1"/>
</dbReference>
<dbReference type="SUPFAM" id="SSF56112">
    <property type="entry name" value="Protein kinase-like (PK-like)"/>
    <property type="match status" value="1"/>
</dbReference>
<dbReference type="eggNOG" id="KOG0355">
    <property type="taxonomic scope" value="Eukaryota"/>
</dbReference>
<gene>
    <name evidence="17" type="ORF">TCM_044582</name>
</gene>
<name>A0A061FQV0_THECC</name>
<dbReference type="GO" id="GO:0009330">
    <property type="term" value="C:DNA topoisomerase type II (double strand cut, ATP-hydrolyzing) complex"/>
    <property type="evidence" value="ECO:0000318"/>
    <property type="project" value="GO_Central"/>
</dbReference>
<keyword evidence="10 14" id="KW-0799">Topoisomerase</keyword>
<evidence type="ECO:0000256" key="3">
    <source>
        <dbReference type="ARBA" id="ARBA00004173"/>
    </source>
</evidence>